<keyword evidence="1" id="KW-0472">Membrane</keyword>
<reference evidence="2 3" key="1">
    <citation type="submission" date="2020-05" db="EMBL/GenBank/DDBJ databases">
        <title>Identification and distribution of gene clusters putatively required for synthesis of sphingolipid metabolism inhibitors in phylogenetically diverse species of the filamentous fungus Fusarium.</title>
        <authorList>
            <person name="Kim H.-S."/>
            <person name="Busman M."/>
            <person name="Brown D.W."/>
            <person name="Divon H."/>
            <person name="Uhlig S."/>
            <person name="Proctor R.H."/>
        </authorList>
    </citation>
    <scope>NUCLEOTIDE SEQUENCE [LARGE SCALE GENOMIC DNA]</scope>
    <source>
        <strain evidence="2 3">NRRL 66333</strain>
    </source>
</reference>
<feature type="transmembrane region" description="Helical" evidence="1">
    <location>
        <begin position="124"/>
        <end position="149"/>
    </location>
</feature>
<dbReference type="RefSeq" id="XP_036530801.1">
    <property type="nucleotide sequence ID" value="XM_036678653.1"/>
</dbReference>
<feature type="transmembrane region" description="Helical" evidence="1">
    <location>
        <begin position="89"/>
        <end position="112"/>
    </location>
</feature>
<dbReference type="Proteomes" id="UP000547976">
    <property type="component" value="Unassembled WGS sequence"/>
</dbReference>
<sequence length="217" mass="23734">MTASSARSTCYVQSVIHQRHPIALDTHSAVFTVRGSRQEQDHDRVVAVVVVIADHAYRLGSSGIHDRLGRAHHAQALGWRLGPEQMTSWCVFSPLFDINSLTMFSCLFIIAFRSAFSDIVLDTLGFSVSIGFIVVTITLASFGSSLLTVHQVEVDYVRLSGNALSGVLTTPGSAVSVMFDLSVVVWGEDLDDSRDLPHVRDPDLMRVIVHPHIPVIA</sequence>
<protein>
    <submittedName>
        <fullName evidence="2">Uncharacterized protein</fullName>
    </submittedName>
</protein>
<evidence type="ECO:0000313" key="2">
    <source>
        <dbReference type="EMBL" id="KAF5578712.1"/>
    </source>
</evidence>
<keyword evidence="1" id="KW-0812">Transmembrane</keyword>
<dbReference type="EMBL" id="JAAOAV010000388">
    <property type="protein sequence ID" value="KAF5578712.1"/>
    <property type="molecule type" value="Genomic_DNA"/>
</dbReference>
<proteinExistence type="predicted"/>
<evidence type="ECO:0000313" key="3">
    <source>
        <dbReference type="Proteomes" id="UP000547976"/>
    </source>
</evidence>
<keyword evidence="3" id="KW-1185">Reference proteome</keyword>
<name>A0A8H5KRP0_GIBSU</name>
<accession>A0A8H5KRP0</accession>
<gene>
    <name evidence="2" type="ORF">FSUBG_13730</name>
</gene>
<organism evidence="2 3">
    <name type="scientific">Gibberella subglutinans</name>
    <name type="common">Fusarium subglutinans</name>
    <dbReference type="NCBI Taxonomy" id="42677"/>
    <lineage>
        <taxon>Eukaryota</taxon>
        <taxon>Fungi</taxon>
        <taxon>Dikarya</taxon>
        <taxon>Ascomycota</taxon>
        <taxon>Pezizomycotina</taxon>
        <taxon>Sordariomycetes</taxon>
        <taxon>Hypocreomycetidae</taxon>
        <taxon>Hypocreales</taxon>
        <taxon>Nectriaceae</taxon>
        <taxon>Fusarium</taxon>
        <taxon>Fusarium fujikuroi species complex</taxon>
    </lineage>
</organism>
<keyword evidence="1" id="KW-1133">Transmembrane helix</keyword>
<dbReference type="GeneID" id="59313371"/>
<dbReference type="OrthoDB" id="10334898at2759"/>
<dbReference type="AlphaFoldDB" id="A0A8H5KRP0"/>
<comment type="caution">
    <text evidence="2">The sequence shown here is derived from an EMBL/GenBank/DDBJ whole genome shotgun (WGS) entry which is preliminary data.</text>
</comment>
<evidence type="ECO:0000256" key="1">
    <source>
        <dbReference type="SAM" id="Phobius"/>
    </source>
</evidence>